<dbReference type="InterPro" id="IPR036265">
    <property type="entry name" value="HIT-like_sf"/>
</dbReference>
<dbReference type="SUPFAM" id="SSF54197">
    <property type="entry name" value="HIT-like"/>
    <property type="match status" value="2"/>
</dbReference>
<feature type="domain" description="DUF4931" evidence="4">
    <location>
        <begin position="31"/>
        <end position="148"/>
    </location>
</feature>
<evidence type="ECO:0000256" key="3">
    <source>
        <dbReference type="SAM" id="MobiDB-lite"/>
    </source>
</evidence>
<feature type="binding site" evidence="2">
    <location>
        <position position="32"/>
    </location>
    <ligand>
        <name>Zn(2+)</name>
        <dbReference type="ChEBI" id="CHEBI:29105"/>
    </ligand>
</feature>
<dbReference type="GO" id="GO:0008270">
    <property type="term" value="F:zinc ion binding"/>
    <property type="evidence" value="ECO:0007669"/>
    <property type="project" value="InterPro"/>
</dbReference>
<dbReference type="AlphaFoldDB" id="A0A7V1PUF9"/>
<keyword evidence="2" id="KW-0862">Zinc</keyword>
<evidence type="ECO:0000313" key="5">
    <source>
        <dbReference type="EMBL" id="HED10302.1"/>
    </source>
</evidence>
<name>A0A7V1PUF9_CALAY</name>
<dbReference type="PANTHER" id="PTHR42763">
    <property type="entry name" value="ADP-GLUCOSE PHOSPHORYLASE"/>
    <property type="match status" value="1"/>
</dbReference>
<reference evidence="5" key="1">
    <citation type="journal article" date="2020" name="mSystems">
        <title>Genome- and Community-Level Interaction Insights into Carbon Utilization and Element Cycling Functions of Hydrothermarchaeota in Hydrothermal Sediment.</title>
        <authorList>
            <person name="Zhou Z."/>
            <person name="Liu Y."/>
            <person name="Xu W."/>
            <person name="Pan J."/>
            <person name="Luo Z.H."/>
            <person name="Li M."/>
        </authorList>
    </citation>
    <scope>NUCLEOTIDE SEQUENCE [LARGE SCALE GENOMIC DNA]</scope>
    <source>
        <strain evidence="5">HyVt-456</strain>
    </source>
</reference>
<evidence type="ECO:0000256" key="2">
    <source>
        <dbReference type="PIRSR" id="PIRSR000808-3"/>
    </source>
</evidence>
<dbReference type="Gene3D" id="3.30.428.10">
    <property type="entry name" value="HIT-like"/>
    <property type="match status" value="2"/>
</dbReference>
<evidence type="ECO:0000259" key="4">
    <source>
        <dbReference type="Pfam" id="PF16285"/>
    </source>
</evidence>
<feature type="compositionally biased region" description="Basic and acidic residues" evidence="3">
    <location>
        <begin position="37"/>
        <end position="50"/>
    </location>
</feature>
<feature type="binding site" evidence="2">
    <location>
        <position position="35"/>
    </location>
    <ligand>
        <name>Zn(2+)</name>
        <dbReference type="ChEBI" id="CHEBI:29105"/>
    </ligand>
</feature>
<keyword evidence="2" id="KW-0479">Metal-binding</keyword>
<dbReference type="InterPro" id="IPR046322">
    <property type="entry name" value="DUF4931"/>
</dbReference>
<comment type="cofactor">
    <cofactor evidence="2">
        <name>Zn(2+)</name>
        <dbReference type="ChEBI" id="CHEBI:29105"/>
    </cofactor>
    <text evidence="2">Binds 1 zinc ion per subunit.</text>
</comment>
<dbReference type="Proteomes" id="UP000886005">
    <property type="component" value="Unassembled WGS sequence"/>
</dbReference>
<feature type="region of interest" description="Disordered" evidence="3">
    <location>
        <begin position="27"/>
        <end position="50"/>
    </location>
</feature>
<evidence type="ECO:0000256" key="1">
    <source>
        <dbReference type="PIRSR" id="PIRSR000808-1"/>
    </source>
</evidence>
<comment type="caution">
    <text evidence="5">The sequence shown here is derived from an EMBL/GenBank/DDBJ whole genome shotgun (WGS) entry which is preliminary data.</text>
</comment>
<gene>
    <name evidence="5" type="ORF">ENJ10_06410</name>
</gene>
<protein>
    <submittedName>
        <fullName evidence="5">DUF4931 domain-containing protein</fullName>
    </submittedName>
</protein>
<dbReference type="PANTHER" id="PTHR42763:SF2">
    <property type="entry name" value="ADP-GLUCOSE PHOSPHORYLASE"/>
    <property type="match status" value="1"/>
</dbReference>
<dbReference type="EMBL" id="DRLD01000176">
    <property type="protein sequence ID" value="HED10302.1"/>
    <property type="molecule type" value="Genomic_DNA"/>
</dbReference>
<feature type="active site" description="Tele-UMP-histidine intermediate" evidence="1">
    <location>
        <position position="141"/>
    </location>
</feature>
<sequence>MVEILTDQFHGYQLVVSPERIKRPRVQDPGDCPFCPGREEQTPETRARHPETGAWQLRSFENKYPIFSPKDRPNSGYQEVLVESPDHTQKPDRFSVEQVKALLYFVRQRLLSVSRGEPSCHYVTWFKNEGKLAGATINHAHSQIVRLNFLPHDLEKKYRRVHRAVLSGMGCPFCKRHKQEEALLENREFKLIVNPTGCLPFEMQILPTKHVTHFEKMKSESLDALAPVLLGGLQALTAMKAGMDYNVILHNGLYHNNWNFHWHLTIIPRLTQFAGLELATGFNVMPIAPKESFAVLKKYINEVKRVI</sequence>
<dbReference type="GO" id="GO:0008108">
    <property type="term" value="F:UDP-glucose:hexose-1-phosphate uridylyltransferase activity"/>
    <property type="evidence" value="ECO:0007669"/>
    <property type="project" value="InterPro"/>
</dbReference>
<dbReference type="PIRSF" id="PIRSF000808">
    <property type="entry name" value="GalT"/>
    <property type="match status" value="1"/>
</dbReference>
<accession>A0A7V1PUF9</accession>
<feature type="binding site" evidence="2">
    <location>
        <position position="139"/>
    </location>
    <ligand>
        <name>Zn(2+)</name>
        <dbReference type="ChEBI" id="CHEBI:29105"/>
    </ligand>
</feature>
<dbReference type="InterPro" id="IPR053177">
    <property type="entry name" value="ADP-glucose_phosphorylase"/>
</dbReference>
<dbReference type="GO" id="GO:0006012">
    <property type="term" value="P:galactose metabolic process"/>
    <property type="evidence" value="ECO:0007669"/>
    <property type="project" value="InterPro"/>
</dbReference>
<dbReference type="Pfam" id="PF16285">
    <property type="entry name" value="DUF4931_N"/>
    <property type="match status" value="1"/>
</dbReference>
<organism evidence="5">
    <name type="scientific">Caldithrix abyssi</name>
    <dbReference type="NCBI Taxonomy" id="187145"/>
    <lineage>
        <taxon>Bacteria</taxon>
        <taxon>Pseudomonadati</taxon>
        <taxon>Calditrichota</taxon>
        <taxon>Calditrichia</taxon>
        <taxon>Calditrichales</taxon>
        <taxon>Calditrichaceae</taxon>
        <taxon>Caldithrix</taxon>
    </lineage>
</organism>
<proteinExistence type="predicted"/>
<dbReference type="InterPro" id="IPR001937">
    <property type="entry name" value="GalP_UDPtransf1"/>
</dbReference>
<feature type="binding site" evidence="2">
    <location>
        <position position="87"/>
    </location>
    <ligand>
        <name>Zn(2+)</name>
        <dbReference type="ChEBI" id="CHEBI:29105"/>
    </ligand>
</feature>